<feature type="transmembrane region" description="Helical" evidence="1">
    <location>
        <begin position="151"/>
        <end position="169"/>
    </location>
</feature>
<organism evidence="2 3">
    <name type="scientific">Ruegeria sediminis</name>
    <dbReference type="NCBI Taxonomy" id="2583820"/>
    <lineage>
        <taxon>Bacteria</taxon>
        <taxon>Pseudomonadati</taxon>
        <taxon>Pseudomonadota</taxon>
        <taxon>Alphaproteobacteria</taxon>
        <taxon>Rhodobacterales</taxon>
        <taxon>Roseobacteraceae</taxon>
        <taxon>Ruegeria</taxon>
    </lineage>
</organism>
<gene>
    <name evidence="2" type="ORF">FGK63_03290</name>
</gene>
<evidence type="ECO:0000313" key="2">
    <source>
        <dbReference type="EMBL" id="TMV10101.1"/>
    </source>
</evidence>
<name>A0ABY2X3Y2_9RHOB</name>
<keyword evidence="1" id="KW-1133">Transmembrane helix</keyword>
<reference evidence="2 3" key="1">
    <citation type="submission" date="2019-05" db="EMBL/GenBank/DDBJ databases">
        <title>Ruegeria sp. nov., isolated from tidal flat.</title>
        <authorList>
            <person name="Kim W."/>
        </authorList>
    </citation>
    <scope>NUCLEOTIDE SEQUENCE [LARGE SCALE GENOMIC DNA]</scope>
    <source>
        <strain evidence="2 3">CAU 1488</strain>
    </source>
</reference>
<feature type="transmembrane region" description="Helical" evidence="1">
    <location>
        <begin position="176"/>
        <end position="196"/>
    </location>
</feature>
<dbReference type="Proteomes" id="UP001193035">
    <property type="component" value="Unassembled WGS sequence"/>
</dbReference>
<proteinExistence type="predicted"/>
<feature type="transmembrane region" description="Helical" evidence="1">
    <location>
        <begin position="7"/>
        <end position="32"/>
    </location>
</feature>
<dbReference type="EMBL" id="VCPD01000001">
    <property type="protein sequence ID" value="TMV10101.1"/>
    <property type="molecule type" value="Genomic_DNA"/>
</dbReference>
<evidence type="ECO:0008006" key="4">
    <source>
        <dbReference type="Google" id="ProtNLM"/>
    </source>
</evidence>
<protein>
    <recommendedName>
        <fullName evidence="4">Metal-dependent hydrolase</fullName>
    </recommendedName>
</protein>
<keyword evidence="1" id="KW-0472">Membrane</keyword>
<keyword evidence="1" id="KW-0812">Transmembrane</keyword>
<sequence>MFTQTHLLVGAAIFARPGHLAVALAGLVGALLPDTDVWAMFVVERLQGASGCEVFHYRYWEPPWTTLQMLLNSIPAYLGLVALSLTCLLLPGDRSRGVALIVVVFASSALLHVGIDFLLHHDDARAQWMPFTDWIFRSPVSYWDPRHHGQIFMLFEIGLGLAVATLIGLRFGTKRVWAAVTLLTLGYAGSIAAGQMSGGDHIRGPGSCEILERNSLSRPPAIPDPLNIALRSDAHA</sequence>
<keyword evidence="3" id="KW-1185">Reference proteome</keyword>
<feature type="transmembrane region" description="Helical" evidence="1">
    <location>
        <begin position="69"/>
        <end position="90"/>
    </location>
</feature>
<comment type="caution">
    <text evidence="2">The sequence shown here is derived from an EMBL/GenBank/DDBJ whole genome shotgun (WGS) entry which is preliminary data.</text>
</comment>
<evidence type="ECO:0000256" key="1">
    <source>
        <dbReference type="SAM" id="Phobius"/>
    </source>
</evidence>
<feature type="transmembrane region" description="Helical" evidence="1">
    <location>
        <begin position="97"/>
        <end position="119"/>
    </location>
</feature>
<accession>A0ABY2X3Y2</accession>
<evidence type="ECO:0000313" key="3">
    <source>
        <dbReference type="Proteomes" id="UP001193035"/>
    </source>
</evidence>